<comment type="caution">
    <text evidence="1">The sequence shown here is derived from an EMBL/GenBank/DDBJ whole genome shotgun (WGS) entry which is preliminary data.</text>
</comment>
<sequence>MSQTSGTSPSSSADAFHLQPLRLRCSVPPLRLRHKKTKVAAQPPLIVPPPTNQTPRNCGPVSLAFHLTAIVIRLAAISSEENLPKPRKKSGFTCVVQSYWEAVVCAMDCRNCVAGYGSLGHYFLVHWYVGTPIFGANGWFQQGGPHVYGTGTLQPFDRFHRRLRLKGKWHFDVALGCLMFPVVNRLSQINLDLLPIQPSTPVALSSMEQSILARDPVAMALYAIVVTICAPVWEEIVFRGFLLPSLTRYMPVW</sequence>
<evidence type="ECO:0000313" key="1">
    <source>
        <dbReference type="EMBL" id="KAI4370263.1"/>
    </source>
</evidence>
<dbReference type="Proteomes" id="UP001057402">
    <property type="component" value="Chromosome 5"/>
</dbReference>
<reference evidence="2" key="1">
    <citation type="journal article" date="2023" name="Front. Plant Sci.">
        <title>Chromosomal-level genome assembly of Melastoma candidum provides insights into trichome evolution.</title>
        <authorList>
            <person name="Zhong Y."/>
            <person name="Wu W."/>
            <person name="Sun C."/>
            <person name="Zou P."/>
            <person name="Liu Y."/>
            <person name="Dai S."/>
            <person name="Zhou R."/>
        </authorList>
    </citation>
    <scope>NUCLEOTIDE SEQUENCE [LARGE SCALE GENOMIC DNA]</scope>
</reference>
<proteinExistence type="predicted"/>
<protein>
    <submittedName>
        <fullName evidence="1">Uncharacterized protein</fullName>
    </submittedName>
</protein>
<accession>A0ACB9QYG6</accession>
<keyword evidence="2" id="KW-1185">Reference proteome</keyword>
<organism evidence="1 2">
    <name type="scientific">Melastoma candidum</name>
    <dbReference type="NCBI Taxonomy" id="119954"/>
    <lineage>
        <taxon>Eukaryota</taxon>
        <taxon>Viridiplantae</taxon>
        <taxon>Streptophyta</taxon>
        <taxon>Embryophyta</taxon>
        <taxon>Tracheophyta</taxon>
        <taxon>Spermatophyta</taxon>
        <taxon>Magnoliopsida</taxon>
        <taxon>eudicotyledons</taxon>
        <taxon>Gunneridae</taxon>
        <taxon>Pentapetalae</taxon>
        <taxon>rosids</taxon>
        <taxon>malvids</taxon>
        <taxon>Myrtales</taxon>
        <taxon>Melastomataceae</taxon>
        <taxon>Melastomatoideae</taxon>
        <taxon>Melastomateae</taxon>
        <taxon>Melastoma</taxon>
    </lineage>
</organism>
<evidence type="ECO:0000313" key="2">
    <source>
        <dbReference type="Proteomes" id="UP001057402"/>
    </source>
</evidence>
<dbReference type="EMBL" id="CM042884">
    <property type="protein sequence ID" value="KAI4370263.1"/>
    <property type="molecule type" value="Genomic_DNA"/>
</dbReference>
<gene>
    <name evidence="1" type="ORF">MLD38_018630</name>
</gene>
<name>A0ACB9QYG6_9MYRT</name>